<feature type="binding site" evidence="2">
    <location>
        <position position="92"/>
    </location>
    <ligand>
        <name>substrate</name>
    </ligand>
</feature>
<accession>A0A7S1BHJ0</accession>
<feature type="chain" id="PRO_5031220394" description="Phosphoglycerate mutase (2,3-diphosphoglycerate-dependent)" evidence="3">
    <location>
        <begin position="19"/>
        <end position="247"/>
    </location>
</feature>
<keyword evidence="3" id="KW-0732">Signal</keyword>
<dbReference type="Gene3D" id="3.40.50.1240">
    <property type="entry name" value="Phosphoglycerate mutase-like"/>
    <property type="match status" value="1"/>
</dbReference>
<proteinExistence type="predicted"/>
<evidence type="ECO:0000313" key="4">
    <source>
        <dbReference type="EMBL" id="CAD8887569.1"/>
    </source>
</evidence>
<dbReference type="EMBL" id="HBFR01020511">
    <property type="protein sequence ID" value="CAD8887569.1"/>
    <property type="molecule type" value="Transcribed_RNA"/>
</dbReference>
<feature type="signal peptide" evidence="3">
    <location>
        <begin position="1"/>
        <end position="18"/>
    </location>
</feature>
<evidence type="ECO:0000256" key="3">
    <source>
        <dbReference type="SAM" id="SignalP"/>
    </source>
</evidence>
<evidence type="ECO:0000256" key="2">
    <source>
        <dbReference type="PIRSR" id="PIRSR613078-2"/>
    </source>
</evidence>
<sequence length="247" mass="26309">MKTSALLVLASACSPASSLQISAPPLPPIPPTSKRLFLVRHGEVIPPGGKQGVFYGALDVDLSPLGKQEADVAADYLAQYDLTHVASSHLKRAIYGAERILERQGADPSALLQYTGFGELDRGSWAGKTKAQIGEDAMDAFNACRPGTTPEGGESLIDLRARVFGARDALLERTEPGCACAEVSHLWVTRSLITEALGLGPEKMHELTIATASISCVDYCQETGVRTVHFQSFKPDVGLEKSMDGAN</sequence>
<dbReference type="GO" id="GO:0016791">
    <property type="term" value="F:phosphatase activity"/>
    <property type="evidence" value="ECO:0007669"/>
    <property type="project" value="TreeGrafter"/>
</dbReference>
<dbReference type="Pfam" id="PF00300">
    <property type="entry name" value="His_Phos_1"/>
    <property type="match status" value="1"/>
</dbReference>
<dbReference type="InterPro" id="IPR050275">
    <property type="entry name" value="PGM_Phosphatase"/>
</dbReference>
<dbReference type="CDD" id="cd07067">
    <property type="entry name" value="HP_PGM_like"/>
    <property type="match status" value="1"/>
</dbReference>
<dbReference type="PANTHER" id="PTHR48100:SF44">
    <property type="entry name" value="PHOSPHATASE C1620.13-RELATED"/>
    <property type="match status" value="1"/>
</dbReference>
<dbReference type="SMART" id="SM00855">
    <property type="entry name" value="PGAM"/>
    <property type="match status" value="1"/>
</dbReference>
<feature type="binding site" evidence="2">
    <location>
        <position position="130"/>
    </location>
    <ligand>
        <name>substrate</name>
    </ligand>
</feature>
<name>A0A7S1BHJ0_9STRA</name>
<reference evidence="4" key="1">
    <citation type="submission" date="2021-01" db="EMBL/GenBank/DDBJ databases">
        <authorList>
            <person name="Corre E."/>
            <person name="Pelletier E."/>
            <person name="Niang G."/>
            <person name="Scheremetjew M."/>
            <person name="Finn R."/>
            <person name="Kale V."/>
            <person name="Holt S."/>
            <person name="Cochrane G."/>
            <person name="Meng A."/>
            <person name="Brown T."/>
            <person name="Cohen L."/>
        </authorList>
    </citation>
    <scope>NUCLEOTIDE SEQUENCE</scope>
    <source>
        <strain evidence="4">308</strain>
    </source>
</reference>
<dbReference type="SUPFAM" id="SSF53254">
    <property type="entry name" value="Phosphoglycerate mutase-like"/>
    <property type="match status" value="1"/>
</dbReference>
<dbReference type="AlphaFoldDB" id="A0A7S1BHJ0"/>
<dbReference type="InterPro" id="IPR013078">
    <property type="entry name" value="His_Pase_superF_clade-1"/>
</dbReference>
<evidence type="ECO:0000256" key="1">
    <source>
        <dbReference type="PIRSR" id="PIRSR613078-1"/>
    </source>
</evidence>
<dbReference type="InterPro" id="IPR029033">
    <property type="entry name" value="His_PPase_superfam"/>
</dbReference>
<dbReference type="GO" id="GO:0005829">
    <property type="term" value="C:cytosol"/>
    <property type="evidence" value="ECO:0007669"/>
    <property type="project" value="TreeGrafter"/>
</dbReference>
<evidence type="ECO:0008006" key="5">
    <source>
        <dbReference type="Google" id="ProtNLM"/>
    </source>
</evidence>
<dbReference type="PANTHER" id="PTHR48100">
    <property type="entry name" value="BROAD-SPECIFICITY PHOSPHATASE YOR283W-RELATED"/>
    <property type="match status" value="1"/>
</dbReference>
<gene>
    <name evidence="4" type="ORF">CHYS00102_LOCUS14767</name>
</gene>
<protein>
    <recommendedName>
        <fullName evidence="5">Phosphoglycerate mutase (2,3-diphosphoglycerate-dependent)</fullName>
    </recommendedName>
</protein>
<feature type="active site" description="Tele-phosphohistidine intermediate" evidence="1">
    <location>
        <position position="41"/>
    </location>
</feature>
<feature type="active site" description="Proton donor/acceptor" evidence="1">
    <location>
        <position position="119"/>
    </location>
</feature>
<organism evidence="4">
    <name type="scientific">Corethron hystrix</name>
    <dbReference type="NCBI Taxonomy" id="216773"/>
    <lineage>
        <taxon>Eukaryota</taxon>
        <taxon>Sar</taxon>
        <taxon>Stramenopiles</taxon>
        <taxon>Ochrophyta</taxon>
        <taxon>Bacillariophyta</taxon>
        <taxon>Coscinodiscophyceae</taxon>
        <taxon>Corethrophycidae</taxon>
        <taxon>Corethrales</taxon>
        <taxon>Corethraceae</taxon>
        <taxon>Corethron</taxon>
    </lineage>
</organism>